<organism evidence="2">
    <name type="scientific">hydrothermal vent metagenome</name>
    <dbReference type="NCBI Taxonomy" id="652676"/>
    <lineage>
        <taxon>unclassified sequences</taxon>
        <taxon>metagenomes</taxon>
        <taxon>ecological metagenomes</taxon>
    </lineage>
</organism>
<dbReference type="InterPro" id="IPR037523">
    <property type="entry name" value="VOC_core"/>
</dbReference>
<proteinExistence type="predicted"/>
<dbReference type="InterPro" id="IPR004360">
    <property type="entry name" value="Glyas_Fos-R_dOase_dom"/>
</dbReference>
<dbReference type="EMBL" id="UOEF01000311">
    <property type="protein sequence ID" value="VAW00766.1"/>
    <property type="molecule type" value="Genomic_DNA"/>
</dbReference>
<evidence type="ECO:0000259" key="1">
    <source>
        <dbReference type="PROSITE" id="PS51819"/>
    </source>
</evidence>
<dbReference type="AlphaFoldDB" id="A0A3B0T1D0"/>
<dbReference type="Gene3D" id="3.10.180.10">
    <property type="entry name" value="2,3-Dihydroxybiphenyl 1,2-Dioxygenase, domain 1"/>
    <property type="match status" value="1"/>
</dbReference>
<reference evidence="2" key="1">
    <citation type="submission" date="2018-06" db="EMBL/GenBank/DDBJ databases">
        <authorList>
            <person name="Zhirakovskaya E."/>
        </authorList>
    </citation>
    <scope>NUCLEOTIDE SEQUENCE</scope>
</reference>
<dbReference type="PROSITE" id="PS51819">
    <property type="entry name" value="VOC"/>
    <property type="match status" value="1"/>
</dbReference>
<sequence>MKRAKGFYESVLEISLIENSDGPQAMQMIPSANGAMCGHLYEGKPATSGDGSTPHFSVNGELPDAMDRIKTAGGEVISEPIPLPIGAFFYAKDTEGNSFAIFKYSD</sequence>
<name>A0A3B0T1D0_9ZZZZ</name>
<dbReference type="InterPro" id="IPR029068">
    <property type="entry name" value="Glyas_Bleomycin-R_OHBP_Dase"/>
</dbReference>
<gene>
    <name evidence="2" type="ORF">MNBD_ALPHA04-2112</name>
</gene>
<accession>A0A3B0T1D0</accession>
<dbReference type="SUPFAM" id="SSF54593">
    <property type="entry name" value="Glyoxalase/Bleomycin resistance protein/Dihydroxybiphenyl dioxygenase"/>
    <property type="match status" value="1"/>
</dbReference>
<evidence type="ECO:0000313" key="2">
    <source>
        <dbReference type="EMBL" id="VAW00766.1"/>
    </source>
</evidence>
<protein>
    <recommendedName>
        <fullName evidence="1">VOC domain-containing protein</fullName>
    </recommendedName>
</protein>
<dbReference type="Pfam" id="PF00903">
    <property type="entry name" value="Glyoxalase"/>
    <property type="match status" value="1"/>
</dbReference>
<feature type="domain" description="VOC" evidence="1">
    <location>
        <begin position="1"/>
        <end position="104"/>
    </location>
</feature>